<dbReference type="CDD" id="cd06661">
    <property type="entry name" value="GGCT_like"/>
    <property type="match status" value="1"/>
</dbReference>
<dbReference type="EMBL" id="NTFS01000098">
    <property type="protein sequence ID" value="PAX55239.1"/>
    <property type="molecule type" value="Genomic_DNA"/>
</dbReference>
<dbReference type="InterPro" id="IPR036568">
    <property type="entry name" value="GGCT-like_sf"/>
</dbReference>
<dbReference type="Pfam" id="PF06094">
    <property type="entry name" value="GGACT"/>
    <property type="match status" value="1"/>
</dbReference>
<dbReference type="AlphaFoldDB" id="A0A2A2TK03"/>
<organism evidence="2 3">
    <name type="scientific">Brunnivagina elsteri CCALA 953</name>
    <dbReference type="NCBI Taxonomy" id="987040"/>
    <lineage>
        <taxon>Bacteria</taxon>
        <taxon>Bacillati</taxon>
        <taxon>Cyanobacteriota</taxon>
        <taxon>Cyanophyceae</taxon>
        <taxon>Nostocales</taxon>
        <taxon>Calotrichaceae</taxon>
        <taxon>Brunnivagina</taxon>
    </lineage>
</organism>
<dbReference type="InterPro" id="IPR009288">
    <property type="entry name" value="AIG2-like_dom"/>
</dbReference>
<evidence type="ECO:0000313" key="3">
    <source>
        <dbReference type="Proteomes" id="UP000218238"/>
    </source>
</evidence>
<sequence>MVKVFVYGTLKPGEANYPKYCNGKVLNAKPAYALGQLFALPQEYPAMIKGDNQVYGYLLTFAHTEALNELDELEDYHPSRHNSENLYNREQIEIFTLESKIEVPSLNQESSNQVLSGKVNLSIAWVYLMSENQVYRFKGIPKNNGWWSGNNISIEQFFS</sequence>
<dbReference type="RefSeq" id="WP_095721755.1">
    <property type="nucleotide sequence ID" value="NZ_NTFS01000098.1"/>
</dbReference>
<proteinExistence type="predicted"/>
<accession>A0A2A2TK03</accession>
<evidence type="ECO:0000259" key="1">
    <source>
        <dbReference type="Pfam" id="PF06094"/>
    </source>
</evidence>
<name>A0A2A2TK03_9CYAN</name>
<dbReference type="OrthoDB" id="8538589at2"/>
<protein>
    <recommendedName>
        <fullName evidence="1">Gamma-glutamylcyclotransferase AIG2-like domain-containing protein</fullName>
    </recommendedName>
</protein>
<comment type="caution">
    <text evidence="2">The sequence shown here is derived from an EMBL/GenBank/DDBJ whole genome shotgun (WGS) entry which is preliminary data.</text>
</comment>
<dbReference type="Proteomes" id="UP000218238">
    <property type="component" value="Unassembled WGS sequence"/>
</dbReference>
<reference evidence="2 3" key="1">
    <citation type="submission" date="2017-08" db="EMBL/GenBank/DDBJ databases">
        <title>Draft genome sequence of filamentous cyanobacterium Calothrix elsteri CCALA 953.</title>
        <authorList>
            <person name="Gagunashvili A.N."/>
            <person name="Elster J."/>
            <person name="Andresson O.S."/>
        </authorList>
    </citation>
    <scope>NUCLEOTIDE SEQUENCE [LARGE SCALE GENOMIC DNA]</scope>
    <source>
        <strain evidence="2 3">CCALA 953</strain>
    </source>
</reference>
<keyword evidence="3" id="KW-1185">Reference proteome</keyword>
<gene>
    <name evidence="2" type="ORF">CK510_11050</name>
</gene>
<dbReference type="Gene3D" id="3.10.490.10">
    <property type="entry name" value="Gamma-glutamyl cyclotransferase-like"/>
    <property type="match status" value="1"/>
</dbReference>
<dbReference type="InterPro" id="IPR013024">
    <property type="entry name" value="GGCT-like"/>
</dbReference>
<evidence type="ECO:0000313" key="2">
    <source>
        <dbReference type="EMBL" id="PAX55239.1"/>
    </source>
</evidence>
<feature type="domain" description="Gamma-glutamylcyclotransferase AIG2-like" evidence="1">
    <location>
        <begin position="4"/>
        <end position="133"/>
    </location>
</feature>
<dbReference type="SUPFAM" id="SSF110857">
    <property type="entry name" value="Gamma-glutamyl cyclotransferase-like"/>
    <property type="match status" value="1"/>
</dbReference>